<name>A0A2P2K7U8_RHIMU</name>
<proteinExistence type="predicted"/>
<reference evidence="1" key="1">
    <citation type="submission" date="2018-02" db="EMBL/GenBank/DDBJ databases">
        <title>Rhizophora mucronata_Transcriptome.</title>
        <authorList>
            <person name="Meera S.P."/>
            <person name="Sreeshan A."/>
            <person name="Augustine A."/>
        </authorList>
    </citation>
    <scope>NUCLEOTIDE SEQUENCE</scope>
    <source>
        <tissue evidence="1">Leaf</tissue>
    </source>
</reference>
<protein>
    <submittedName>
        <fullName evidence="1">Serine/threonine-protein kinase 19 homolog isoform X2</fullName>
    </submittedName>
</protein>
<organism evidence="1">
    <name type="scientific">Rhizophora mucronata</name>
    <name type="common">Asiatic mangrove</name>
    <dbReference type="NCBI Taxonomy" id="61149"/>
    <lineage>
        <taxon>Eukaryota</taxon>
        <taxon>Viridiplantae</taxon>
        <taxon>Streptophyta</taxon>
        <taxon>Embryophyta</taxon>
        <taxon>Tracheophyta</taxon>
        <taxon>Spermatophyta</taxon>
        <taxon>Magnoliopsida</taxon>
        <taxon>eudicotyledons</taxon>
        <taxon>Gunneridae</taxon>
        <taxon>Pentapetalae</taxon>
        <taxon>rosids</taxon>
        <taxon>fabids</taxon>
        <taxon>Malpighiales</taxon>
        <taxon>Rhizophoraceae</taxon>
        <taxon>Rhizophora</taxon>
    </lineage>
</organism>
<evidence type="ECO:0000313" key="1">
    <source>
        <dbReference type="EMBL" id="MBX01820.1"/>
    </source>
</evidence>
<accession>A0A2P2K7U8</accession>
<keyword evidence="1" id="KW-0418">Kinase</keyword>
<dbReference type="EMBL" id="GGEC01021336">
    <property type="protein sequence ID" value="MBX01820.1"/>
    <property type="molecule type" value="Transcribed_RNA"/>
</dbReference>
<dbReference type="AlphaFoldDB" id="A0A2P2K7U8"/>
<dbReference type="GO" id="GO:0016301">
    <property type="term" value="F:kinase activity"/>
    <property type="evidence" value="ECO:0007669"/>
    <property type="project" value="UniProtKB-KW"/>
</dbReference>
<sequence>MGIGLSHVRDMHNSAFLTHATLLLRICCIQLCVSSYLPHSSFHRNDTSGWGHGVICANSVQQSFQTLKTTLLYLKKYISKSVCFGHKCSIQYVGLCVIVGNLSKDKTPNYAK</sequence>
<keyword evidence="1" id="KW-0808">Transferase</keyword>